<protein>
    <submittedName>
        <fullName evidence="2">Cu/Ag efflux protein CusF</fullName>
    </submittedName>
</protein>
<keyword evidence="1" id="KW-0732">Signal</keyword>
<dbReference type="AlphaFoldDB" id="A0A4Q7NHB2"/>
<comment type="caution">
    <text evidence="2">The sequence shown here is derived from an EMBL/GenBank/DDBJ whole genome shotgun (WGS) entry which is preliminary data.</text>
</comment>
<feature type="chain" id="PRO_5020892489" evidence="1">
    <location>
        <begin position="24"/>
        <end position="97"/>
    </location>
</feature>
<organism evidence="2 3">
    <name type="scientific">Pigmentiphaga kullae</name>
    <dbReference type="NCBI Taxonomy" id="151784"/>
    <lineage>
        <taxon>Bacteria</taxon>
        <taxon>Pseudomonadati</taxon>
        <taxon>Pseudomonadota</taxon>
        <taxon>Betaproteobacteria</taxon>
        <taxon>Burkholderiales</taxon>
        <taxon>Alcaligenaceae</taxon>
        <taxon>Pigmentiphaga</taxon>
    </lineage>
</organism>
<dbReference type="Proteomes" id="UP000292445">
    <property type="component" value="Unassembled WGS sequence"/>
</dbReference>
<sequence length="97" mass="10179">MKRLLALIATVAALALTAGAALAQALNAEGEVRRIDAANGKVTLKHGPISNLQLPAMTLVFKVADPSMLNQIKAGDNVRFAADKINGQYTITAIQPK</sequence>
<accession>A0A4Q7NHB2</accession>
<dbReference type="OrthoDB" id="9180744at2"/>
<reference evidence="2 3" key="1">
    <citation type="submission" date="2019-02" db="EMBL/GenBank/DDBJ databases">
        <title>Genomic Encyclopedia of Type Strains, Phase IV (KMG-IV): sequencing the most valuable type-strain genomes for metagenomic binning, comparative biology and taxonomic classification.</title>
        <authorList>
            <person name="Goeker M."/>
        </authorList>
    </citation>
    <scope>NUCLEOTIDE SEQUENCE [LARGE SCALE GENOMIC DNA]</scope>
    <source>
        <strain evidence="2 3">K24</strain>
    </source>
</reference>
<gene>
    <name evidence="2" type="ORF">EV675_0388</name>
</gene>
<dbReference type="Gene3D" id="2.40.50.320">
    <property type="entry name" value="Copper binding periplasmic protein CusF"/>
    <property type="match status" value="1"/>
</dbReference>
<dbReference type="EMBL" id="SGXC01000001">
    <property type="protein sequence ID" value="RZS84371.1"/>
    <property type="molecule type" value="Genomic_DNA"/>
</dbReference>
<dbReference type="RefSeq" id="WP_124691566.1">
    <property type="nucleotide sequence ID" value="NZ_SGXC01000001.1"/>
</dbReference>
<dbReference type="InterPro" id="IPR042230">
    <property type="entry name" value="CusF_sf"/>
</dbReference>
<keyword evidence="3" id="KW-1185">Reference proteome</keyword>
<dbReference type="Pfam" id="PF11604">
    <property type="entry name" value="CusF_Ec"/>
    <property type="match status" value="1"/>
</dbReference>
<proteinExistence type="predicted"/>
<feature type="signal peptide" evidence="1">
    <location>
        <begin position="1"/>
        <end position="23"/>
    </location>
</feature>
<evidence type="ECO:0000256" key="1">
    <source>
        <dbReference type="SAM" id="SignalP"/>
    </source>
</evidence>
<evidence type="ECO:0000313" key="3">
    <source>
        <dbReference type="Proteomes" id="UP000292445"/>
    </source>
</evidence>
<dbReference type="InterPro" id="IPR021647">
    <property type="entry name" value="CusF_Ec"/>
</dbReference>
<name>A0A4Q7NHB2_9BURK</name>
<evidence type="ECO:0000313" key="2">
    <source>
        <dbReference type="EMBL" id="RZS84371.1"/>
    </source>
</evidence>